<gene>
    <name evidence="1" type="ORF">PSA7680_00492</name>
</gene>
<reference evidence="1 2" key="1">
    <citation type="submission" date="2017-03" db="EMBL/GenBank/DDBJ databases">
        <authorList>
            <person name="Afonso C.L."/>
            <person name="Miller P.J."/>
            <person name="Scott M.A."/>
            <person name="Spackman E."/>
            <person name="Goraichik I."/>
            <person name="Dimitrov K.M."/>
            <person name="Suarez D.L."/>
            <person name="Swayne D.E."/>
        </authorList>
    </citation>
    <scope>NUCLEOTIDE SEQUENCE [LARGE SCALE GENOMIC DNA]</scope>
    <source>
        <strain evidence="1 2">CECT 7680</strain>
    </source>
</reference>
<proteinExistence type="predicted"/>
<keyword evidence="2" id="KW-1185">Reference proteome</keyword>
<evidence type="ECO:0000313" key="1">
    <source>
        <dbReference type="EMBL" id="SLN16747.1"/>
    </source>
</evidence>
<accession>A0A1Y5RG83</accession>
<organism evidence="1 2">
    <name type="scientific">Pseudoruegeria aquimaris</name>
    <dbReference type="NCBI Taxonomy" id="393663"/>
    <lineage>
        <taxon>Bacteria</taxon>
        <taxon>Pseudomonadati</taxon>
        <taxon>Pseudomonadota</taxon>
        <taxon>Alphaproteobacteria</taxon>
        <taxon>Rhodobacterales</taxon>
        <taxon>Roseobacteraceae</taxon>
        <taxon>Pseudoruegeria</taxon>
    </lineage>
</organism>
<dbReference type="RefSeq" id="WP_085867060.1">
    <property type="nucleotide sequence ID" value="NZ_FWFQ01000002.1"/>
</dbReference>
<dbReference type="EMBL" id="FWFQ01000002">
    <property type="protein sequence ID" value="SLN16747.1"/>
    <property type="molecule type" value="Genomic_DNA"/>
</dbReference>
<dbReference type="AlphaFoldDB" id="A0A1Y5RG83"/>
<evidence type="ECO:0000313" key="2">
    <source>
        <dbReference type="Proteomes" id="UP000193409"/>
    </source>
</evidence>
<dbReference type="OrthoDB" id="7658483at2"/>
<dbReference type="Proteomes" id="UP000193409">
    <property type="component" value="Unassembled WGS sequence"/>
</dbReference>
<protein>
    <submittedName>
        <fullName evidence="1">Uncharacterized protein</fullName>
    </submittedName>
</protein>
<sequence>MAGSWHILREEGRTTIARRLPPRFDIAARTDLPCARHGRLAMQIRQDLWRCLRNLRGFSPVVSVQDTAEGVRVTAGGQVDARSFPRAQAEARIAELLASAPLRARWSAHAQPLPKETRDA</sequence>
<name>A0A1Y5RG83_9RHOB</name>